<organism evidence="1 2">
    <name type="scientific">Kingdonia uniflora</name>
    <dbReference type="NCBI Taxonomy" id="39325"/>
    <lineage>
        <taxon>Eukaryota</taxon>
        <taxon>Viridiplantae</taxon>
        <taxon>Streptophyta</taxon>
        <taxon>Embryophyta</taxon>
        <taxon>Tracheophyta</taxon>
        <taxon>Spermatophyta</taxon>
        <taxon>Magnoliopsida</taxon>
        <taxon>Ranunculales</taxon>
        <taxon>Circaeasteraceae</taxon>
        <taxon>Kingdonia</taxon>
    </lineage>
</organism>
<proteinExistence type="predicted"/>
<comment type="caution">
    <text evidence="1">The sequence shown here is derived from an EMBL/GenBank/DDBJ whole genome shotgun (WGS) entry which is preliminary data.</text>
</comment>
<dbReference type="Proteomes" id="UP000541444">
    <property type="component" value="Unassembled WGS sequence"/>
</dbReference>
<dbReference type="EMBL" id="JACGCM010001237">
    <property type="protein sequence ID" value="KAF6158136.1"/>
    <property type="molecule type" value="Genomic_DNA"/>
</dbReference>
<evidence type="ECO:0008006" key="3">
    <source>
        <dbReference type="Google" id="ProtNLM"/>
    </source>
</evidence>
<name>A0A7J7MTC3_9MAGN</name>
<gene>
    <name evidence="1" type="ORF">GIB67_014930</name>
</gene>
<accession>A0A7J7MTC3</accession>
<reference evidence="1 2" key="1">
    <citation type="journal article" date="2020" name="IScience">
        <title>Genome Sequencing of the Endangered Kingdonia uniflora (Circaeasteraceae, Ranunculales) Reveals Potential Mechanisms of Evolutionary Specialization.</title>
        <authorList>
            <person name="Sun Y."/>
            <person name="Deng T."/>
            <person name="Zhang A."/>
            <person name="Moore M.J."/>
            <person name="Landis J.B."/>
            <person name="Lin N."/>
            <person name="Zhang H."/>
            <person name="Zhang X."/>
            <person name="Huang J."/>
            <person name="Zhang X."/>
            <person name="Sun H."/>
            <person name="Wang H."/>
        </authorList>
    </citation>
    <scope>NUCLEOTIDE SEQUENCE [LARGE SCALE GENOMIC DNA]</scope>
    <source>
        <strain evidence="1">TB1705</strain>
        <tissue evidence="1">Leaf</tissue>
    </source>
</reference>
<evidence type="ECO:0000313" key="2">
    <source>
        <dbReference type="Proteomes" id="UP000541444"/>
    </source>
</evidence>
<dbReference type="PANTHER" id="PTHR47718">
    <property type="entry name" value="OS01G0519700 PROTEIN"/>
    <property type="match status" value="1"/>
</dbReference>
<evidence type="ECO:0000313" key="1">
    <source>
        <dbReference type="EMBL" id="KAF6158136.1"/>
    </source>
</evidence>
<dbReference type="AlphaFoldDB" id="A0A7J7MTC3"/>
<sequence>MSNGFSKKNLGIDPETSDWDGNRRSSDKCGYKATLNINWNTKIGKYVVTSFTDIHNHKLVSPRNHHRMKVNKFFPEAAKNLTATVELHNISVSKMLILFPYKAFNKWDYYSQNANENKERLGRGDAQATLEGFRKKQNEDLIFYFDIELDEDRALNFFESIDVQDEIESYLNHYDESLTRKDASQPNISTSLADSMMSGTIILNPLIIQAKGRAKTDHKKGARWKGVMDEIVMKKKRTCKSYGILGNHDKRTYPLLKTKIVESRDNNGDYVQPLQENHDNHNI</sequence>
<keyword evidence="2" id="KW-1185">Reference proteome</keyword>
<protein>
    <recommendedName>
        <fullName evidence="3">Protein FAR1-RELATED SEQUENCE</fullName>
    </recommendedName>
</protein>